<evidence type="ECO:0000256" key="1">
    <source>
        <dbReference type="SAM" id="MobiDB-lite"/>
    </source>
</evidence>
<gene>
    <name evidence="2" type="ORF">WN48_08884</name>
</gene>
<dbReference type="AlphaFoldDB" id="A0A310STD6"/>
<keyword evidence="3" id="KW-1185">Reference proteome</keyword>
<dbReference type="EMBL" id="KQ760132">
    <property type="protein sequence ID" value="OAD61791.1"/>
    <property type="molecule type" value="Genomic_DNA"/>
</dbReference>
<reference evidence="2 3" key="1">
    <citation type="submission" date="2015-07" db="EMBL/GenBank/DDBJ databases">
        <title>The genome of Eufriesea mexicana.</title>
        <authorList>
            <person name="Pan H."/>
            <person name="Kapheim K."/>
        </authorList>
    </citation>
    <scope>NUCLEOTIDE SEQUENCE [LARGE SCALE GENOMIC DNA]</scope>
    <source>
        <strain evidence="2">0111107269</strain>
        <tissue evidence="2">Whole body</tissue>
    </source>
</reference>
<dbReference type="OrthoDB" id="6421972at2759"/>
<dbReference type="Proteomes" id="UP000250275">
    <property type="component" value="Unassembled WGS sequence"/>
</dbReference>
<name>A0A310STD6_9HYME</name>
<accession>A0A310STD6</accession>
<evidence type="ECO:0000313" key="2">
    <source>
        <dbReference type="EMBL" id="OAD61791.1"/>
    </source>
</evidence>
<proteinExistence type="predicted"/>
<evidence type="ECO:0000313" key="3">
    <source>
        <dbReference type="Proteomes" id="UP000250275"/>
    </source>
</evidence>
<feature type="region of interest" description="Disordered" evidence="1">
    <location>
        <begin position="54"/>
        <end position="77"/>
    </location>
</feature>
<protein>
    <submittedName>
        <fullName evidence="2">Uncharacterized protein</fullName>
    </submittedName>
</protein>
<sequence>MEFGMESLRIAIETICAKFSVNPGMRREERCAVSGYQLVAVKIAADSDLSAARFQRPTPLFPPPGSDSPTDSSPNCQPPCVFHHRDSPSAACDFDETSMDSCPLAAIAEPRSNDLSKDGNELEVTSLEEAKTVIAALRARQRAQAHQMLAWRRTLKLQVSVNGCLLIRDGDCEIGNGANGGQAAANTRGIRGKRFKATARRKTASRSVKRSGVCDPVGRTLGSMDRVHSQRVELLLLLFRPQRPFDETSMDSCPLAAIAEPRSNDLSKDGNELEVTSLEEAKTVIAALRARQRAQAHQMLAWRRTLKLQVSVNGCLLIRDGDCEIGNGANGGQAAANTRGIRGKRFKATARRKTASRSVKRSGVCDPVGRTLGSMDRVHSQRVELLLLLFRPQRPFV</sequence>
<organism evidence="2 3">
    <name type="scientific">Eufriesea mexicana</name>
    <dbReference type="NCBI Taxonomy" id="516756"/>
    <lineage>
        <taxon>Eukaryota</taxon>
        <taxon>Metazoa</taxon>
        <taxon>Ecdysozoa</taxon>
        <taxon>Arthropoda</taxon>
        <taxon>Hexapoda</taxon>
        <taxon>Insecta</taxon>
        <taxon>Pterygota</taxon>
        <taxon>Neoptera</taxon>
        <taxon>Endopterygota</taxon>
        <taxon>Hymenoptera</taxon>
        <taxon>Apocrita</taxon>
        <taxon>Aculeata</taxon>
        <taxon>Apoidea</taxon>
        <taxon>Anthophila</taxon>
        <taxon>Apidae</taxon>
        <taxon>Eufriesea</taxon>
    </lineage>
</organism>